<gene>
    <name evidence="4" type="ORF">RGQ29_009084</name>
</gene>
<reference evidence="4 5" key="1">
    <citation type="journal article" date="2023" name="G3 (Bethesda)">
        <title>A haplotype-resolved chromosome-scale genome for Quercus rubra L. provides insights into the genetics of adaptive traits for red oak species.</title>
        <authorList>
            <person name="Kapoor B."/>
            <person name="Jenkins J."/>
            <person name="Schmutz J."/>
            <person name="Zhebentyayeva T."/>
            <person name="Kuelheim C."/>
            <person name="Coggeshall M."/>
            <person name="Heim C."/>
            <person name="Lasky J.R."/>
            <person name="Leites L."/>
            <person name="Islam-Faridi N."/>
            <person name="Romero-Severson J."/>
            <person name="DeLeo V.L."/>
            <person name="Lucas S.M."/>
            <person name="Lazic D."/>
            <person name="Gailing O."/>
            <person name="Carlson J."/>
            <person name="Staton M."/>
        </authorList>
    </citation>
    <scope>NUCLEOTIDE SEQUENCE [LARGE SCALE GENOMIC DNA]</scope>
    <source>
        <strain evidence="4">Pseudo-F2</strain>
    </source>
</reference>
<sequence length="740" mass="84365">MFLSTAPIINSLDTLFHLAAYDKLENKFVQLLQLLPQESTHIASALRRKNKKGNNPLHIAASVGNVKVCSLIIGISKSMINTYNNEGESPLFVAALHGRKEAFLYLHSECGPHEDYCIRKNGDTILHCAIAEEHFESDKRIIKSHLVMCLAELCYKILGLYGDLVDFTNGKRITPLHLLANKPSAFKSGNDLRWFENIFYNSIGGIEEQELINEAEKKHLRSQDILGGRHQGSNGALWDKLQLPPYYRTCFEFVKLVFQAVPSIFRKTTRKEADIENSVRPDDVTHAGAPEMVKKLRMMKVRNKWSILIMNELLKNTSMYRFSKDRPLLSSHVPMIHEHAKSEKVDEQSPYNVINAEFNLTEKYLRILSSLNKDHGKDTKEPVKSSQLVMPEQEEKKKKEDSDQSKATNAQDSTKKKKKKSRQKDIDLSELTPILVAAKNGITEIVKATLKRYPMAMYDVDKNQKNIVLLTAEYKQPCVYELLLSLKEEKSIIESIFDEVDNEGNSALHLAAKSKDFIWPVPGALSQMQWEIKWYEYIKKSLLQRSFPFLSNNKSQTPEEVFTKNHQKLVEQGRNWLNNTSNACSVVAGLFVTSTFSTATNTPEGFESKVNKSSKIYACSSFVSFYSSLIAVVMFLAIPTSGCRERDFRHALPLKLLLGLTAFYISIASTLVSFTTGHFFIFRNQLKFVSSTSYIVTNVLVTVSSMAVFPLYFHLVWATFKKVPQRKYMVNIPCRFWKIN</sequence>
<dbReference type="InterPro" id="IPR026961">
    <property type="entry name" value="PGG_dom"/>
</dbReference>
<dbReference type="GO" id="GO:0016020">
    <property type="term" value="C:membrane"/>
    <property type="evidence" value="ECO:0007669"/>
    <property type="project" value="TreeGrafter"/>
</dbReference>
<feature type="compositionally biased region" description="Basic and acidic residues" evidence="1">
    <location>
        <begin position="373"/>
        <end position="383"/>
    </location>
</feature>
<organism evidence="4 5">
    <name type="scientific">Quercus rubra</name>
    <name type="common">Northern red oak</name>
    <name type="synonym">Quercus borealis</name>
    <dbReference type="NCBI Taxonomy" id="3512"/>
    <lineage>
        <taxon>Eukaryota</taxon>
        <taxon>Viridiplantae</taxon>
        <taxon>Streptophyta</taxon>
        <taxon>Embryophyta</taxon>
        <taxon>Tracheophyta</taxon>
        <taxon>Spermatophyta</taxon>
        <taxon>Magnoliopsida</taxon>
        <taxon>eudicotyledons</taxon>
        <taxon>Gunneridae</taxon>
        <taxon>Pentapetalae</taxon>
        <taxon>rosids</taxon>
        <taxon>fabids</taxon>
        <taxon>Fagales</taxon>
        <taxon>Fagaceae</taxon>
        <taxon>Quercus</taxon>
    </lineage>
</organism>
<feature type="domain" description="PGG" evidence="3">
    <location>
        <begin position="575"/>
        <end position="680"/>
    </location>
</feature>
<dbReference type="Proteomes" id="UP001324115">
    <property type="component" value="Unassembled WGS sequence"/>
</dbReference>
<keyword evidence="2" id="KW-1133">Transmembrane helix</keyword>
<keyword evidence="2" id="KW-0472">Membrane</keyword>
<evidence type="ECO:0000313" key="4">
    <source>
        <dbReference type="EMBL" id="KAK4560161.1"/>
    </source>
</evidence>
<evidence type="ECO:0000259" key="3">
    <source>
        <dbReference type="Pfam" id="PF13962"/>
    </source>
</evidence>
<dbReference type="Gene3D" id="1.25.40.20">
    <property type="entry name" value="Ankyrin repeat-containing domain"/>
    <property type="match status" value="2"/>
</dbReference>
<evidence type="ECO:0000256" key="1">
    <source>
        <dbReference type="SAM" id="MobiDB-lite"/>
    </source>
</evidence>
<keyword evidence="5" id="KW-1185">Reference proteome</keyword>
<dbReference type="EMBL" id="JAXUIC010000012">
    <property type="protein sequence ID" value="KAK4560161.1"/>
    <property type="molecule type" value="Genomic_DNA"/>
</dbReference>
<evidence type="ECO:0000256" key="2">
    <source>
        <dbReference type="SAM" id="Phobius"/>
    </source>
</evidence>
<dbReference type="InterPro" id="IPR002110">
    <property type="entry name" value="Ankyrin_rpt"/>
</dbReference>
<feature type="compositionally biased region" description="Basic and acidic residues" evidence="1">
    <location>
        <begin position="393"/>
        <end position="404"/>
    </location>
</feature>
<dbReference type="Pfam" id="PF12796">
    <property type="entry name" value="Ank_2"/>
    <property type="match status" value="1"/>
</dbReference>
<evidence type="ECO:0000313" key="5">
    <source>
        <dbReference type="Proteomes" id="UP001324115"/>
    </source>
</evidence>
<protein>
    <recommendedName>
        <fullName evidence="3">PGG domain-containing protein</fullName>
    </recommendedName>
</protein>
<dbReference type="SMART" id="SM00248">
    <property type="entry name" value="ANK"/>
    <property type="match status" value="4"/>
</dbReference>
<dbReference type="PANTHER" id="PTHR24177:SF103">
    <property type="entry name" value="PGG DOMAIN-CONTAINING PROTEIN"/>
    <property type="match status" value="1"/>
</dbReference>
<feature type="transmembrane region" description="Helical" evidence="2">
    <location>
        <begin position="694"/>
        <end position="720"/>
    </location>
</feature>
<proteinExistence type="predicted"/>
<dbReference type="InterPro" id="IPR036770">
    <property type="entry name" value="Ankyrin_rpt-contain_sf"/>
</dbReference>
<name>A0AAN7E2K5_QUERU</name>
<feature type="transmembrane region" description="Helical" evidence="2">
    <location>
        <begin position="623"/>
        <end position="644"/>
    </location>
</feature>
<comment type="caution">
    <text evidence="4">The sequence shown here is derived from an EMBL/GenBank/DDBJ whole genome shotgun (WGS) entry which is preliminary data.</text>
</comment>
<feature type="region of interest" description="Disordered" evidence="1">
    <location>
        <begin position="373"/>
        <end position="423"/>
    </location>
</feature>
<dbReference type="SUPFAM" id="SSF48403">
    <property type="entry name" value="Ankyrin repeat"/>
    <property type="match status" value="2"/>
</dbReference>
<accession>A0AAN7E2K5</accession>
<keyword evidence="2" id="KW-0812">Transmembrane</keyword>
<dbReference type="AlphaFoldDB" id="A0AAN7E2K5"/>
<dbReference type="PANTHER" id="PTHR24177">
    <property type="entry name" value="CASKIN"/>
    <property type="match status" value="1"/>
</dbReference>
<feature type="transmembrane region" description="Helical" evidence="2">
    <location>
        <begin position="656"/>
        <end position="682"/>
    </location>
</feature>
<dbReference type="Pfam" id="PF13962">
    <property type="entry name" value="PGG"/>
    <property type="match status" value="1"/>
</dbReference>